<evidence type="ECO:0000313" key="3">
    <source>
        <dbReference type="Proteomes" id="UP000008237"/>
    </source>
</evidence>
<sequence length="190" mass="21532">MQLPRKMSAHNVMASISRSLGNRENKATAANEVRFAGEERKDKLYETKHKQKVVRVLTVVAYVIFVSKAAILLSLYYTFVWNPKDQSVRMMRLDKPECAKPSHDSLTTPPISNETQIEKLTARSTTTDNKRLEELDDLSTTQRQRGLWDILTESTDVEGTLVDFTSVSTMPDYRDNLTSTVNNGDDESVT</sequence>
<reference evidence="2 3" key="1">
    <citation type="journal article" date="2010" name="Science">
        <title>Genomic comparison of the ants Camponotus floridanus and Harpegnathos saltator.</title>
        <authorList>
            <person name="Bonasio R."/>
            <person name="Zhang G."/>
            <person name="Ye C."/>
            <person name="Mutti N.S."/>
            <person name="Fang X."/>
            <person name="Qin N."/>
            <person name="Donahue G."/>
            <person name="Yang P."/>
            <person name="Li Q."/>
            <person name="Li C."/>
            <person name="Zhang P."/>
            <person name="Huang Z."/>
            <person name="Berger S.L."/>
            <person name="Reinberg D."/>
            <person name="Wang J."/>
            <person name="Liebig J."/>
        </authorList>
    </citation>
    <scope>NUCLEOTIDE SEQUENCE [LARGE SCALE GENOMIC DNA]</scope>
    <source>
        <strain evidence="2 3">R22 G/1</strain>
    </source>
</reference>
<dbReference type="OrthoDB" id="8113027at2759"/>
<dbReference type="PANTHER" id="PTHR34929">
    <property type="entry name" value="ZGC:153157"/>
    <property type="match status" value="1"/>
</dbReference>
<evidence type="ECO:0008006" key="4">
    <source>
        <dbReference type="Google" id="ProtNLM"/>
    </source>
</evidence>
<dbReference type="OMA" id="LYYTFVW"/>
<gene>
    <name evidence="2" type="ORF">EAI_00374</name>
</gene>
<evidence type="ECO:0000313" key="2">
    <source>
        <dbReference type="EMBL" id="EFN87438.1"/>
    </source>
</evidence>
<evidence type="ECO:0000256" key="1">
    <source>
        <dbReference type="SAM" id="Phobius"/>
    </source>
</evidence>
<keyword evidence="1" id="KW-0812">Transmembrane</keyword>
<dbReference type="AlphaFoldDB" id="E2BA29"/>
<dbReference type="InParanoid" id="E2BA29"/>
<keyword evidence="1" id="KW-0472">Membrane</keyword>
<organism evidence="3">
    <name type="scientific">Harpegnathos saltator</name>
    <name type="common">Jerdon's jumping ant</name>
    <dbReference type="NCBI Taxonomy" id="610380"/>
    <lineage>
        <taxon>Eukaryota</taxon>
        <taxon>Metazoa</taxon>
        <taxon>Ecdysozoa</taxon>
        <taxon>Arthropoda</taxon>
        <taxon>Hexapoda</taxon>
        <taxon>Insecta</taxon>
        <taxon>Pterygota</taxon>
        <taxon>Neoptera</taxon>
        <taxon>Endopterygota</taxon>
        <taxon>Hymenoptera</taxon>
        <taxon>Apocrita</taxon>
        <taxon>Aculeata</taxon>
        <taxon>Formicoidea</taxon>
        <taxon>Formicidae</taxon>
        <taxon>Ponerinae</taxon>
        <taxon>Ponerini</taxon>
        <taxon>Harpegnathos</taxon>
    </lineage>
</organism>
<accession>E2BA29</accession>
<proteinExistence type="predicted"/>
<keyword evidence="3" id="KW-1185">Reference proteome</keyword>
<dbReference type="Proteomes" id="UP000008237">
    <property type="component" value="Unassembled WGS sequence"/>
</dbReference>
<feature type="transmembrane region" description="Helical" evidence="1">
    <location>
        <begin position="53"/>
        <end position="79"/>
    </location>
</feature>
<dbReference type="EMBL" id="GL446664">
    <property type="protein sequence ID" value="EFN87438.1"/>
    <property type="molecule type" value="Genomic_DNA"/>
</dbReference>
<keyword evidence="1" id="KW-1133">Transmembrane helix</keyword>
<protein>
    <recommendedName>
        <fullName evidence="4">Transmembrane protein INAFM2</fullName>
    </recommendedName>
</protein>
<dbReference type="Pfam" id="PF15018">
    <property type="entry name" value="InaF-motif"/>
    <property type="match status" value="1"/>
</dbReference>
<dbReference type="PANTHER" id="PTHR34929:SF1">
    <property type="entry name" value="INAF MOTIF CONTAINING 2"/>
    <property type="match status" value="1"/>
</dbReference>
<dbReference type="InterPro" id="IPR029162">
    <property type="entry name" value="InaF-motif"/>
</dbReference>
<name>E2BA29_HARSA</name>